<evidence type="ECO:0000256" key="1">
    <source>
        <dbReference type="SAM" id="Phobius"/>
    </source>
</evidence>
<keyword evidence="1" id="KW-1133">Transmembrane helix</keyword>
<evidence type="ECO:0008006" key="4">
    <source>
        <dbReference type="Google" id="ProtNLM"/>
    </source>
</evidence>
<organism evidence="2 3">
    <name type="scientific">Mameliella alba</name>
    <dbReference type="NCBI Taxonomy" id="561184"/>
    <lineage>
        <taxon>Bacteria</taxon>
        <taxon>Pseudomonadati</taxon>
        <taxon>Pseudomonadota</taxon>
        <taxon>Alphaproteobacteria</taxon>
        <taxon>Rhodobacterales</taxon>
        <taxon>Roseobacteraceae</taxon>
        <taxon>Mameliella</taxon>
    </lineage>
</organism>
<comment type="caution">
    <text evidence="2">The sequence shown here is derived from an EMBL/GenBank/DDBJ whole genome shotgun (WGS) entry which is preliminary data.</text>
</comment>
<dbReference type="PROSITE" id="PS51257">
    <property type="entry name" value="PROKAR_LIPOPROTEIN"/>
    <property type="match status" value="1"/>
</dbReference>
<reference evidence="2 3" key="1">
    <citation type="submission" date="2014-10" db="EMBL/GenBank/DDBJ databases">
        <title>Genome sequence of Ponticoccus sp. strain UMTAT08 isolated from clonal culture of toxic dinoflagellate Alexandrium tamiyavanichii.</title>
        <authorList>
            <person name="Gan H.Y."/>
            <person name="Muhd D.-D."/>
            <person name="Mohd Noor M.E."/>
            <person name="Yeong Y.S."/>
            <person name="Usup G."/>
        </authorList>
    </citation>
    <scope>NUCLEOTIDE SEQUENCE [LARGE SCALE GENOMIC DNA]</scope>
    <source>
        <strain evidence="2 3">UMTAT08</strain>
    </source>
</reference>
<accession>A0A0B3RTB5</accession>
<gene>
    <name evidence="2" type="ORF">OA50_04300</name>
</gene>
<dbReference type="Proteomes" id="UP000030960">
    <property type="component" value="Unassembled WGS sequence"/>
</dbReference>
<dbReference type="STRING" id="561184.SAMN05216376_12060"/>
<dbReference type="AlphaFoldDB" id="A0A0B3RTB5"/>
<sequence>MIRAGAALLALALLAGCGALGKLPGLGGPNVAANVQAGAEPRQAVIAGGDTRLTVTRPQARDIELIERDQGVRTERVERLEIRHDAPLWVWLLVVVLCGLAAVQAGMSLDDYLDRRRARRRPGG</sequence>
<evidence type="ECO:0000313" key="2">
    <source>
        <dbReference type="EMBL" id="KHQ51267.1"/>
    </source>
</evidence>
<feature type="transmembrane region" description="Helical" evidence="1">
    <location>
        <begin position="88"/>
        <end position="109"/>
    </location>
</feature>
<name>A0A0B3RTB5_9RHOB</name>
<keyword evidence="1" id="KW-0812">Transmembrane</keyword>
<dbReference type="EMBL" id="JSUQ01000019">
    <property type="protein sequence ID" value="KHQ51267.1"/>
    <property type="molecule type" value="Genomic_DNA"/>
</dbReference>
<proteinExistence type="predicted"/>
<keyword evidence="3" id="KW-1185">Reference proteome</keyword>
<protein>
    <recommendedName>
        <fullName evidence="4">Lipoprotein</fullName>
    </recommendedName>
</protein>
<evidence type="ECO:0000313" key="3">
    <source>
        <dbReference type="Proteomes" id="UP000030960"/>
    </source>
</evidence>
<dbReference type="RefSeq" id="WP_052244737.1">
    <property type="nucleotide sequence ID" value="NZ_JAHVJH010000015.1"/>
</dbReference>
<dbReference type="NCBIfam" id="NF037952">
    <property type="entry name" value="spanin2_3"/>
    <property type="match status" value="1"/>
</dbReference>
<keyword evidence="1" id="KW-0472">Membrane</keyword>